<gene>
    <name evidence="1" type="ORF">BDD21_3729</name>
</gene>
<comment type="caution">
    <text evidence="1">The sequence shown here is derived from an EMBL/GenBank/DDBJ whole genome shotgun (WGS) entry which is preliminary data.</text>
</comment>
<proteinExistence type="predicted"/>
<sequence>MTDQEIFELYMAQSENVRELWKIRGSLLKDINFYTRRGDEYQVTVKTKFFSLLYSAWSEAQFIQILFTRSGFSYSEISHILNIKKKNGIAQAWDLMLTDAMRKVGNAQTRQDLNNRLKKLKSLTKVYIAEPSELRNKIAHGEWINAINNKANRVNPDIAKELALLDPVEIQKRFEVHRFFGYIVRDLVQSPKNSFHQHYWTNVVALEKYLRKTAGWNIQSKKQHLSRKPVMKNS</sequence>
<reference evidence="1 2" key="1">
    <citation type="submission" date="2018-10" db="EMBL/GenBank/DDBJ databases">
        <title>Genomic Encyclopedia of Archaeal and Bacterial Type Strains, Phase II (KMG-II): from individual species to whole genera.</title>
        <authorList>
            <person name="Goeker M."/>
        </authorList>
    </citation>
    <scope>NUCLEOTIDE SEQUENCE [LARGE SCALE GENOMIC DNA]</scope>
    <source>
        <strain evidence="1 2">DSM 235</strain>
    </source>
</reference>
<evidence type="ECO:0000313" key="2">
    <source>
        <dbReference type="Proteomes" id="UP000274556"/>
    </source>
</evidence>
<keyword evidence="2" id="KW-1185">Reference proteome</keyword>
<dbReference type="Proteomes" id="UP000274556">
    <property type="component" value="Unassembled WGS sequence"/>
</dbReference>
<organism evidence="1 2">
    <name type="scientific">Thiocapsa rosea</name>
    <dbReference type="NCBI Taxonomy" id="69360"/>
    <lineage>
        <taxon>Bacteria</taxon>
        <taxon>Pseudomonadati</taxon>
        <taxon>Pseudomonadota</taxon>
        <taxon>Gammaproteobacteria</taxon>
        <taxon>Chromatiales</taxon>
        <taxon>Chromatiaceae</taxon>
        <taxon>Thiocapsa</taxon>
    </lineage>
</organism>
<protein>
    <submittedName>
        <fullName evidence="1">Uncharacterized protein</fullName>
    </submittedName>
</protein>
<dbReference type="AlphaFoldDB" id="A0A495VA14"/>
<evidence type="ECO:0000313" key="1">
    <source>
        <dbReference type="EMBL" id="RKT46226.1"/>
    </source>
</evidence>
<name>A0A495VA14_9GAMM</name>
<accession>A0A495VA14</accession>
<dbReference type="EMBL" id="RBXL01000001">
    <property type="protein sequence ID" value="RKT46226.1"/>
    <property type="molecule type" value="Genomic_DNA"/>
</dbReference>